<evidence type="ECO:0000313" key="3">
    <source>
        <dbReference type="EMBL" id="GHH48743.1"/>
    </source>
</evidence>
<dbReference type="NCBIfam" id="TIGR01845">
    <property type="entry name" value="outer_NodT"/>
    <property type="match status" value="1"/>
</dbReference>
<evidence type="ECO:0000256" key="2">
    <source>
        <dbReference type="RuleBase" id="RU362097"/>
    </source>
</evidence>
<comment type="similarity">
    <text evidence="1 2">Belongs to the outer membrane factor (OMF) (TC 1.B.17) family.</text>
</comment>
<dbReference type="GO" id="GO:0009279">
    <property type="term" value="C:cell outer membrane"/>
    <property type="evidence" value="ECO:0007669"/>
    <property type="project" value="UniProtKB-SubCell"/>
</dbReference>
<dbReference type="PANTHER" id="PTHR30203:SF25">
    <property type="entry name" value="OUTER MEMBRANE PROTEIN-RELATED"/>
    <property type="match status" value="1"/>
</dbReference>
<dbReference type="RefSeq" id="WP_434025929.1">
    <property type="nucleotide sequence ID" value="NZ_BNBA01000004.1"/>
</dbReference>
<organism evidence="3 4">
    <name type="scientific">Xanthomonas boreopolis</name>
    <dbReference type="NCBI Taxonomy" id="86183"/>
    <lineage>
        <taxon>Bacteria</taxon>
        <taxon>Pseudomonadati</taxon>
        <taxon>Pseudomonadota</taxon>
        <taxon>Gammaproteobacteria</taxon>
        <taxon>Lysobacterales</taxon>
        <taxon>Lysobacteraceae</taxon>
        <taxon>Xanthomonas</taxon>
    </lineage>
</organism>
<dbReference type="Gene3D" id="1.20.1600.10">
    <property type="entry name" value="Outer membrane efflux proteins (OEP)"/>
    <property type="match status" value="1"/>
</dbReference>
<keyword evidence="2" id="KW-0812">Transmembrane</keyword>
<sequence>MTTRSPFRPLLLPAALPLLLSACMLGPDYVKPDVAGDALAQARLPRADPAVVADAPPPQRWWEALDDAQLTWLVEQALAHSPDLRAAEANVSASRALVRQRRAERMPSVGATAGYVHARMPDAIVDAARSTPQLQGTDLDNVELYTAAFDASWELDLFGRRRRAQQEAQAQAEADEAQLADAQVQLAAEVGRAYANYRGTQERLAIARDSRDKAAKMLELTRQRRERGAAPQTDVERALAQLRQQEASIPDLQATLQESLDQLALMTGRVPGALDAALAEPRPLPQLPAVVPVDDAASLIRRRPDVRRAERQLAASSAKIGQALSGYFPQVTLLGGIGMGATSPGDLGSDAVGTVVAPILRWSVFDFGKTRSQVAQARAGNQAYAASYEAKVLAALQDANNALARFGASRRALAMAGDAADAATRSSDLVQQRYRAGATSLIDALDVQRQQLSARDSRTQAQMKLLVDYIGLQKSLGLGWQAPEQAAAR</sequence>
<evidence type="ECO:0000313" key="4">
    <source>
        <dbReference type="Proteomes" id="UP000623958"/>
    </source>
</evidence>
<feature type="signal peptide" evidence="2">
    <location>
        <begin position="1"/>
        <end position="26"/>
    </location>
</feature>
<accession>A0A919F6C3</accession>
<dbReference type="Gene3D" id="2.20.200.10">
    <property type="entry name" value="Outer membrane efflux proteins (OEP)"/>
    <property type="match status" value="1"/>
</dbReference>
<comment type="caution">
    <text evidence="3">The sequence shown here is derived from an EMBL/GenBank/DDBJ whole genome shotgun (WGS) entry which is preliminary data.</text>
</comment>
<dbReference type="PANTHER" id="PTHR30203">
    <property type="entry name" value="OUTER MEMBRANE CATION EFFLUX PROTEIN"/>
    <property type="match status" value="1"/>
</dbReference>
<reference evidence="3" key="1">
    <citation type="journal article" date="2014" name="Int. J. Syst. Evol. Microbiol.">
        <title>Complete genome sequence of Corynebacterium casei LMG S-19264T (=DSM 44701T), isolated from a smear-ripened cheese.</title>
        <authorList>
            <consortium name="US DOE Joint Genome Institute (JGI-PGF)"/>
            <person name="Walter F."/>
            <person name="Albersmeier A."/>
            <person name="Kalinowski J."/>
            <person name="Ruckert C."/>
        </authorList>
    </citation>
    <scope>NUCLEOTIDE SEQUENCE</scope>
    <source>
        <strain evidence="3">JCM 13306</strain>
    </source>
</reference>
<evidence type="ECO:0000256" key="1">
    <source>
        <dbReference type="ARBA" id="ARBA00007613"/>
    </source>
</evidence>
<dbReference type="InterPro" id="IPR003423">
    <property type="entry name" value="OMP_efflux"/>
</dbReference>
<keyword evidence="4" id="KW-1185">Reference proteome</keyword>
<dbReference type="EMBL" id="BNBA01000004">
    <property type="protein sequence ID" value="GHH48743.1"/>
    <property type="molecule type" value="Genomic_DNA"/>
</dbReference>
<comment type="subcellular location">
    <subcellularLocation>
        <location evidence="2">Cell outer membrane</location>
        <topology evidence="2">Lipid-anchor</topology>
    </subcellularLocation>
</comment>
<feature type="chain" id="PRO_5038166277" evidence="2">
    <location>
        <begin position="27"/>
        <end position="489"/>
    </location>
</feature>
<gene>
    <name evidence="3" type="primary">oprN</name>
    <name evidence="3" type="ORF">GCM10009090_07180</name>
</gene>
<dbReference type="GO" id="GO:0015562">
    <property type="term" value="F:efflux transmembrane transporter activity"/>
    <property type="evidence" value="ECO:0007669"/>
    <property type="project" value="InterPro"/>
</dbReference>
<name>A0A919F6C3_9XANT</name>
<protein>
    <submittedName>
        <fullName evidence="3">Membrane protein</fullName>
    </submittedName>
</protein>
<dbReference type="Proteomes" id="UP000623958">
    <property type="component" value="Unassembled WGS sequence"/>
</dbReference>
<keyword evidence="2" id="KW-1134">Transmembrane beta strand</keyword>
<dbReference type="Pfam" id="PF02321">
    <property type="entry name" value="OEP"/>
    <property type="match status" value="2"/>
</dbReference>
<keyword evidence="2" id="KW-0472">Membrane</keyword>
<reference evidence="3" key="2">
    <citation type="submission" date="2020-09" db="EMBL/GenBank/DDBJ databases">
        <authorList>
            <person name="Sun Q."/>
            <person name="Ohkuma M."/>
        </authorList>
    </citation>
    <scope>NUCLEOTIDE SEQUENCE</scope>
    <source>
        <strain evidence="3">JCM 13306</strain>
    </source>
</reference>
<proteinExistence type="inferred from homology"/>
<dbReference type="InterPro" id="IPR010131">
    <property type="entry name" value="MdtP/NodT-like"/>
</dbReference>
<keyword evidence="2" id="KW-0732">Signal</keyword>
<keyword evidence="2" id="KW-0449">Lipoprotein</keyword>
<dbReference type="AlphaFoldDB" id="A0A919F6C3"/>
<dbReference type="PROSITE" id="PS51257">
    <property type="entry name" value="PROKAR_LIPOPROTEIN"/>
    <property type="match status" value="1"/>
</dbReference>
<dbReference type="SUPFAM" id="SSF56954">
    <property type="entry name" value="Outer membrane efflux proteins (OEP)"/>
    <property type="match status" value="1"/>
</dbReference>
<keyword evidence="2" id="KW-0564">Palmitate</keyword>